<evidence type="ECO:0000256" key="9">
    <source>
        <dbReference type="RuleBase" id="RU000630"/>
    </source>
</evidence>
<dbReference type="InterPro" id="IPR019570">
    <property type="entry name" value="Connexin_CCC"/>
</dbReference>
<feature type="transmembrane region" description="Helical" evidence="11">
    <location>
        <begin position="79"/>
        <end position="100"/>
    </location>
</feature>
<dbReference type="RefSeq" id="XP_018615407.1">
    <property type="nucleotide sequence ID" value="XM_018759891.1"/>
</dbReference>
<dbReference type="PRINTS" id="PR00206">
    <property type="entry name" value="CONNEXIN"/>
</dbReference>
<accession>A0A0P7XAJ0</accession>
<evidence type="ECO:0000259" key="13">
    <source>
        <dbReference type="SMART" id="SM01089"/>
    </source>
</evidence>
<dbReference type="InterPro" id="IPR013092">
    <property type="entry name" value="Connexin_N"/>
</dbReference>
<feature type="domain" description="Connexin cysteine-rich" evidence="13">
    <location>
        <begin position="169"/>
        <end position="235"/>
    </location>
</feature>
<dbReference type="Proteomes" id="UP000694397">
    <property type="component" value="Chromosome 23"/>
</dbReference>
<feature type="region of interest" description="Disordered" evidence="10">
    <location>
        <begin position="305"/>
        <end position="361"/>
    </location>
</feature>
<keyword evidence="5 9" id="KW-0303">Gap junction</keyword>
<dbReference type="Gene3D" id="1.20.1440.80">
    <property type="entry name" value="Gap junction channel protein cysteine-rich domain"/>
    <property type="match status" value="1"/>
</dbReference>
<dbReference type="OrthoDB" id="8878488at2759"/>
<gene>
    <name evidence="15" type="primary">gja4</name>
    <name evidence="14" type="ORF">Z043_107514</name>
</gene>
<dbReference type="KEGG" id="sfm:108938903"/>
<feature type="domain" description="Connexin N-terminal" evidence="12">
    <location>
        <begin position="45"/>
        <end position="78"/>
    </location>
</feature>
<evidence type="ECO:0000256" key="3">
    <source>
        <dbReference type="ARBA" id="ARBA00022475"/>
    </source>
</evidence>
<dbReference type="Proteomes" id="UP000034805">
    <property type="component" value="Unassembled WGS sequence"/>
</dbReference>
<dbReference type="RefSeq" id="XP_018615408.1">
    <property type="nucleotide sequence ID" value="XM_018759892.1"/>
</dbReference>
<evidence type="ECO:0000256" key="8">
    <source>
        <dbReference type="ARBA" id="ARBA00023136"/>
    </source>
</evidence>
<dbReference type="CTD" id="2701"/>
<dbReference type="AlphaFoldDB" id="A0A0P7XAJ0"/>
<evidence type="ECO:0000256" key="6">
    <source>
        <dbReference type="ARBA" id="ARBA00022949"/>
    </source>
</evidence>
<keyword evidence="7 11" id="KW-1133">Transmembrane helix</keyword>
<keyword evidence="3" id="KW-1003">Cell membrane</keyword>
<dbReference type="STRING" id="113540.ENSSFOP00015012507"/>
<comment type="function">
    <text evidence="9">One gap junction consists of a cluster of closely packed pairs of transmembrane channels, the connexons, through which materials of low MW diffuse from one cell to a neighboring cell.</text>
</comment>
<evidence type="ECO:0000256" key="10">
    <source>
        <dbReference type="SAM" id="MobiDB-lite"/>
    </source>
</evidence>
<evidence type="ECO:0000313" key="16">
    <source>
        <dbReference type="Proteomes" id="UP000034805"/>
    </source>
</evidence>
<dbReference type="GO" id="GO:0007267">
    <property type="term" value="P:cell-cell signaling"/>
    <property type="evidence" value="ECO:0007669"/>
    <property type="project" value="TreeGrafter"/>
</dbReference>
<dbReference type="RefSeq" id="XP_018615409.1">
    <property type="nucleotide sequence ID" value="XM_018759893.1"/>
</dbReference>
<dbReference type="PROSITE" id="PS00407">
    <property type="entry name" value="CONNEXINS_1"/>
    <property type="match status" value="1"/>
</dbReference>
<dbReference type="GeneID" id="108938903"/>
<evidence type="ECO:0000256" key="1">
    <source>
        <dbReference type="ARBA" id="ARBA00004610"/>
    </source>
</evidence>
<dbReference type="SMART" id="SM00037">
    <property type="entry name" value="CNX"/>
    <property type="match status" value="1"/>
</dbReference>
<proteinExistence type="inferred from homology"/>
<keyword evidence="4 9" id="KW-0812">Transmembrane</keyword>
<dbReference type="GO" id="GO:0005243">
    <property type="term" value="F:gap junction channel activity"/>
    <property type="evidence" value="ECO:0007669"/>
    <property type="project" value="TreeGrafter"/>
</dbReference>
<feature type="compositionally biased region" description="Basic residues" evidence="10">
    <location>
        <begin position="343"/>
        <end position="361"/>
    </location>
</feature>
<reference evidence="15 17" key="2">
    <citation type="submission" date="2019-04" db="EMBL/GenBank/DDBJ databases">
        <authorList>
            <consortium name="Wellcome Sanger Institute Data Sharing"/>
        </authorList>
    </citation>
    <scope>NUCLEOTIDE SEQUENCE [LARGE SCALE GENOMIC DNA]</scope>
</reference>
<dbReference type="FunFam" id="1.20.1440.80:FF:000001">
    <property type="entry name" value="Gap junction alpha-1"/>
    <property type="match status" value="1"/>
</dbReference>
<evidence type="ECO:0000313" key="17">
    <source>
        <dbReference type="Proteomes" id="UP000694397"/>
    </source>
</evidence>
<evidence type="ECO:0000256" key="5">
    <source>
        <dbReference type="ARBA" id="ARBA00022868"/>
    </source>
</evidence>
<reference evidence="14 16" key="1">
    <citation type="submission" date="2015-08" db="EMBL/GenBank/DDBJ databases">
        <title>The genome of the Asian arowana (Scleropages formosus).</title>
        <authorList>
            <person name="Tan M.H."/>
            <person name="Gan H.M."/>
            <person name="Croft L.J."/>
            <person name="Austin C.M."/>
        </authorList>
    </citation>
    <scope>NUCLEOTIDE SEQUENCE [LARGE SCALE GENOMIC DNA]</scope>
    <source>
        <strain evidence="14">Aro1</strain>
    </source>
</reference>
<dbReference type="EMBL" id="JARO02002149">
    <property type="protein sequence ID" value="KPP73406.1"/>
    <property type="molecule type" value="Genomic_DNA"/>
</dbReference>
<sequence>MSKADWSFLERVLEDGQEHSTAIGRVWLMVLFLFRILVLGTAAESTWDDEQSDFFCNTAQPGCETVCYDKAFPISHFRYFVLQVIFVSTPTAFYFGYVALRSRRKIREKEKEQVAVIVLDGGDSNGIKVADKKGGKEEPSEQVVVSEIPKLKGGLLCAYTASICTKLLLEVGFMVGMWILYGFILLPRFVCERDPCPHLVDCFVSRPTEKTIFTIYMQVIAAISVVLNIMELLYLVQRAIIHCLEKKYNNNSQKTVCMNLTPTGLQVPGLFTPTYQDQSKLPLPNCNVTYTQPYKQYPPMETWAIPDEGMSQGKPVTPLPSYSNCVNPGRSSTTRSGSEKSSHKGHAKSSRRDKSRPRQYV</sequence>
<dbReference type="SMART" id="SM01089">
    <property type="entry name" value="Connexin_CCC"/>
    <property type="match status" value="1"/>
</dbReference>
<dbReference type="InterPro" id="IPR000500">
    <property type="entry name" value="Connexin"/>
</dbReference>
<dbReference type="PROSITE" id="PS00408">
    <property type="entry name" value="CONNEXINS_2"/>
    <property type="match status" value="1"/>
</dbReference>
<name>A0A0P7XAJ0_SCLFO</name>
<dbReference type="Pfam" id="PF00029">
    <property type="entry name" value="Connexin"/>
    <property type="match status" value="1"/>
</dbReference>
<feature type="transmembrane region" description="Helical" evidence="11">
    <location>
        <begin position="26"/>
        <end position="43"/>
    </location>
</feature>
<comment type="subcellular location">
    <subcellularLocation>
        <location evidence="1">Cell junction</location>
        <location evidence="1">Gap junction</location>
    </subcellularLocation>
    <subcellularLocation>
        <location evidence="2 9">Cell membrane</location>
        <topology evidence="2 9">Multi-pass membrane protein</topology>
    </subcellularLocation>
</comment>
<feature type="transmembrane region" description="Helical" evidence="11">
    <location>
        <begin position="215"/>
        <end position="236"/>
    </location>
</feature>
<dbReference type="InterPro" id="IPR017990">
    <property type="entry name" value="Connexin_CS"/>
</dbReference>
<evidence type="ECO:0000313" key="14">
    <source>
        <dbReference type="EMBL" id="KPP73406.1"/>
    </source>
</evidence>
<feature type="transmembrane region" description="Helical" evidence="11">
    <location>
        <begin position="167"/>
        <end position="186"/>
    </location>
</feature>
<dbReference type="GO" id="GO:0043473">
    <property type="term" value="P:pigmentation"/>
    <property type="evidence" value="ECO:0007669"/>
    <property type="project" value="Ensembl"/>
</dbReference>
<comment type="similarity">
    <text evidence="9">Belongs to the connexin family.</text>
</comment>
<evidence type="ECO:0000259" key="12">
    <source>
        <dbReference type="SMART" id="SM00037"/>
    </source>
</evidence>
<evidence type="ECO:0000256" key="4">
    <source>
        <dbReference type="ARBA" id="ARBA00022692"/>
    </source>
</evidence>
<evidence type="ECO:0000256" key="2">
    <source>
        <dbReference type="ARBA" id="ARBA00004651"/>
    </source>
</evidence>
<dbReference type="GO" id="GO:0005922">
    <property type="term" value="C:connexin complex"/>
    <property type="evidence" value="ECO:0007669"/>
    <property type="project" value="InterPro"/>
</dbReference>
<dbReference type="GeneTree" id="ENSGT01150000286954"/>
<dbReference type="PANTHER" id="PTHR11984">
    <property type="entry name" value="CONNEXIN"/>
    <property type="match status" value="1"/>
</dbReference>
<evidence type="ECO:0000256" key="7">
    <source>
        <dbReference type="ARBA" id="ARBA00022989"/>
    </source>
</evidence>
<keyword evidence="17" id="KW-1185">Reference proteome</keyword>
<keyword evidence="6" id="KW-0965">Cell junction</keyword>
<dbReference type="Ensembl" id="ENSSFOT00015012664.2">
    <property type="protein sequence ID" value="ENSSFOP00015012507.1"/>
    <property type="gene ID" value="ENSSFOG00015008075.2"/>
</dbReference>
<evidence type="ECO:0000313" key="15">
    <source>
        <dbReference type="Ensembl" id="ENSSFOP00015012507.1"/>
    </source>
</evidence>
<dbReference type="PANTHER" id="PTHR11984:SF39">
    <property type="entry name" value="GAP JUNCTION PROTEIN"/>
    <property type="match status" value="1"/>
</dbReference>
<organism evidence="14 16">
    <name type="scientific">Scleropages formosus</name>
    <name type="common">Asian bonytongue</name>
    <name type="synonym">Osteoglossum formosum</name>
    <dbReference type="NCBI Taxonomy" id="113540"/>
    <lineage>
        <taxon>Eukaryota</taxon>
        <taxon>Metazoa</taxon>
        <taxon>Chordata</taxon>
        <taxon>Craniata</taxon>
        <taxon>Vertebrata</taxon>
        <taxon>Euteleostomi</taxon>
        <taxon>Actinopterygii</taxon>
        <taxon>Neopterygii</taxon>
        <taxon>Teleostei</taxon>
        <taxon>Osteoglossocephala</taxon>
        <taxon>Osteoglossomorpha</taxon>
        <taxon>Osteoglossiformes</taxon>
        <taxon>Osteoglossidae</taxon>
        <taxon>Scleropages</taxon>
    </lineage>
</organism>
<dbReference type="InterPro" id="IPR038359">
    <property type="entry name" value="Connexin_N_sf"/>
</dbReference>
<comment type="subunit">
    <text evidence="9">A connexon is composed of a hexamer of connexins.</text>
</comment>
<evidence type="ECO:0000256" key="11">
    <source>
        <dbReference type="SAM" id="Phobius"/>
    </source>
</evidence>
<protein>
    <recommendedName>
        <fullName evidence="9">Gap junction protein</fullName>
    </recommendedName>
</protein>
<reference evidence="15" key="3">
    <citation type="submission" date="2025-05" db="UniProtKB">
        <authorList>
            <consortium name="Ensembl"/>
        </authorList>
    </citation>
    <scope>IDENTIFICATION</scope>
</reference>
<keyword evidence="8 11" id="KW-0472">Membrane</keyword>